<dbReference type="AlphaFoldDB" id="A0A843XFH2"/>
<keyword evidence="8" id="KW-1185">Reference proteome</keyword>
<evidence type="ECO:0000313" key="8">
    <source>
        <dbReference type="Proteomes" id="UP000652761"/>
    </source>
</evidence>
<dbReference type="Pfam" id="PF04577">
    <property type="entry name" value="Glyco_transf_61"/>
    <property type="match status" value="1"/>
</dbReference>
<dbReference type="PANTHER" id="PTHR20961">
    <property type="entry name" value="GLYCOSYLTRANSFERASE"/>
    <property type="match status" value="1"/>
</dbReference>
<name>A0A843XFH2_COLES</name>
<keyword evidence="5" id="KW-0325">Glycoprotein</keyword>
<comment type="pathway">
    <text evidence="2">Glycan metabolism.</text>
</comment>
<evidence type="ECO:0000256" key="3">
    <source>
        <dbReference type="ARBA" id="ARBA00022676"/>
    </source>
</evidence>
<sequence length="487" mass="53514">MKPFRISTFGRHEPKKMGSFLVIVCVALSLTALSLIKTRFCSAPNVVKVPQISVSENLKIAAEVEPPLEDDDEDDADNANIVNANAKGEHRVVQVSAAKPICVTTGKRSDTCEVDGDVRVHANSTTIFFVRRQSSSSSLPSNQQQQEWRIRPYARKGSMVQAHVKEWTVKMVDPGDASLPACTKTHAVPAVVFSVGGFTGNLFHDFTDVLVPLFVSAHQFGGEVQLLVSDTKPWWVGKFLPVLKQLSRHKIVDADNDEEGARCFPRAVLGPAFHKEIGVDASLTPGGYGMAEFREAMARAFGLRRRTAGGTARPRLLIISRRHSRAFLNERGMGEMARSLGYEVVAVEPDAGTEVGKVARVVNTADVMVGVHGAGLTNMVFLPEGAVVVQVIPLGGLEWLARDSFREPAGGMGLKYLEYRIREEESSLAEQYPGDHPVLRNPMAVHQQGWGALKSVYLDNQNVRPHLSRLRKTLLEARQLLPPNNFR</sequence>
<dbReference type="GO" id="GO:0016763">
    <property type="term" value="F:pentosyltransferase activity"/>
    <property type="evidence" value="ECO:0007669"/>
    <property type="project" value="UniProtKB-ARBA"/>
</dbReference>
<dbReference type="Proteomes" id="UP000652761">
    <property type="component" value="Unassembled WGS sequence"/>
</dbReference>
<gene>
    <name evidence="7" type="ORF">Taro_050948</name>
</gene>
<evidence type="ECO:0000259" key="6">
    <source>
        <dbReference type="Pfam" id="PF04577"/>
    </source>
</evidence>
<protein>
    <recommendedName>
        <fullName evidence="6">Glycosyltransferase 61 catalytic domain-containing protein</fullName>
    </recommendedName>
</protein>
<proteinExistence type="predicted"/>
<dbReference type="OrthoDB" id="529273at2759"/>
<accession>A0A843XFH2</accession>
<evidence type="ECO:0000256" key="5">
    <source>
        <dbReference type="ARBA" id="ARBA00023180"/>
    </source>
</evidence>
<feature type="domain" description="Glycosyltransferase 61 catalytic" evidence="6">
    <location>
        <begin position="249"/>
        <end position="389"/>
    </location>
</feature>
<keyword evidence="3" id="KW-0328">Glycosyltransferase</keyword>
<reference evidence="7" key="1">
    <citation type="submission" date="2017-07" db="EMBL/GenBank/DDBJ databases">
        <title>Taro Niue Genome Assembly and Annotation.</title>
        <authorList>
            <person name="Atibalentja N."/>
            <person name="Keating K."/>
            <person name="Fields C.J."/>
        </authorList>
    </citation>
    <scope>NUCLEOTIDE SEQUENCE</scope>
    <source>
        <strain evidence="7">Niue_2</strain>
        <tissue evidence="7">Leaf</tissue>
    </source>
</reference>
<evidence type="ECO:0000256" key="2">
    <source>
        <dbReference type="ARBA" id="ARBA00004881"/>
    </source>
</evidence>
<dbReference type="EMBL" id="NMUH01007874">
    <property type="protein sequence ID" value="MQM17965.1"/>
    <property type="molecule type" value="Genomic_DNA"/>
</dbReference>
<dbReference type="InterPro" id="IPR049625">
    <property type="entry name" value="Glyco_transf_61_cat"/>
</dbReference>
<organism evidence="7 8">
    <name type="scientific">Colocasia esculenta</name>
    <name type="common">Wild taro</name>
    <name type="synonym">Arum esculentum</name>
    <dbReference type="NCBI Taxonomy" id="4460"/>
    <lineage>
        <taxon>Eukaryota</taxon>
        <taxon>Viridiplantae</taxon>
        <taxon>Streptophyta</taxon>
        <taxon>Embryophyta</taxon>
        <taxon>Tracheophyta</taxon>
        <taxon>Spermatophyta</taxon>
        <taxon>Magnoliopsida</taxon>
        <taxon>Liliopsida</taxon>
        <taxon>Araceae</taxon>
        <taxon>Aroideae</taxon>
        <taxon>Colocasieae</taxon>
        <taxon>Colocasia</taxon>
    </lineage>
</organism>
<evidence type="ECO:0000256" key="1">
    <source>
        <dbReference type="ARBA" id="ARBA00004323"/>
    </source>
</evidence>
<keyword evidence="4" id="KW-0808">Transferase</keyword>
<comment type="caution">
    <text evidence="7">The sequence shown here is derived from an EMBL/GenBank/DDBJ whole genome shotgun (WGS) entry which is preliminary data.</text>
</comment>
<comment type="subcellular location">
    <subcellularLocation>
        <location evidence="1">Golgi apparatus membrane</location>
        <topology evidence="1">Single-pass type II membrane protein</topology>
    </subcellularLocation>
</comment>
<dbReference type="GO" id="GO:0000139">
    <property type="term" value="C:Golgi membrane"/>
    <property type="evidence" value="ECO:0007669"/>
    <property type="project" value="UniProtKB-SubCell"/>
</dbReference>
<dbReference type="PANTHER" id="PTHR20961:SF100">
    <property type="entry name" value="OS02G0331200 PROTEIN"/>
    <property type="match status" value="1"/>
</dbReference>
<evidence type="ECO:0000256" key="4">
    <source>
        <dbReference type="ARBA" id="ARBA00022679"/>
    </source>
</evidence>
<evidence type="ECO:0000313" key="7">
    <source>
        <dbReference type="EMBL" id="MQM17965.1"/>
    </source>
</evidence>
<dbReference type="InterPro" id="IPR007657">
    <property type="entry name" value="Glycosyltransferase_61"/>
</dbReference>